<evidence type="ECO:0000256" key="3">
    <source>
        <dbReference type="ARBA" id="ARBA00022630"/>
    </source>
</evidence>
<keyword evidence="3" id="KW-0285">Flavoprotein</keyword>
<protein>
    <recommendedName>
        <fullName evidence="7">Pyridoxine 5'-phosphate oxidase dimerisation C-terminal domain-containing protein</fullName>
    </recommendedName>
</protein>
<evidence type="ECO:0000256" key="1">
    <source>
        <dbReference type="ARBA" id="ARBA00001917"/>
    </source>
</evidence>
<dbReference type="Proteomes" id="UP001523369">
    <property type="component" value="Unassembled WGS sequence"/>
</dbReference>
<dbReference type="PROSITE" id="PS01064">
    <property type="entry name" value="PYRIDOX_OXIDASE"/>
    <property type="match status" value="1"/>
</dbReference>
<proteinExistence type="inferred from homology"/>
<evidence type="ECO:0000313" key="8">
    <source>
        <dbReference type="EMBL" id="MCO8277745.1"/>
    </source>
</evidence>
<feature type="region of interest" description="Disordered" evidence="6">
    <location>
        <begin position="26"/>
        <end position="49"/>
    </location>
</feature>
<name>A0ABT1E3N3_9ACTN</name>
<dbReference type="SUPFAM" id="SSF50475">
    <property type="entry name" value="FMN-binding split barrel"/>
    <property type="match status" value="1"/>
</dbReference>
<keyword evidence="9" id="KW-1185">Reference proteome</keyword>
<keyword evidence="4" id="KW-0288">FMN</keyword>
<accession>A0ABT1E3N3</accession>
<evidence type="ECO:0000259" key="7">
    <source>
        <dbReference type="Pfam" id="PF10590"/>
    </source>
</evidence>
<evidence type="ECO:0000256" key="4">
    <source>
        <dbReference type="ARBA" id="ARBA00022643"/>
    </source>
</evidence>
<feature type="domain" description="Pyridoxine 5'-phosphate oxidase dimerisation C-terminal" evidence="7">
    <location>
        <begin position="83"/>
        <end position="123"/>
    </location>
</feature>
<evidence type="ECO:0000313" key="9">
    <source>
        <dbReference type="Proteomes" id="UP001523369"/>
    </source>
</evidence>
<dbReference type="Pfam" id="PF10590">
    <property type="entry name" value="PNP_phzG_C"/>
    <property type="match status" value="1"/>
</dbReference>
<evidence type="ECO:0000256" key="5">
    <source>
        <dbReference type="ARBA" id="ARBA00023002"/>
    </source>
</evidence>
<sequence length="123" mass="14183">MRDYLRALPVFAGNLGSEPAHLSAADFRARPAGSRAEASPGRQSQDLPDRRILDVALEEALARVRDQDLHETRERTDAVVPRWTLYNLDADEVEFWQGDRERKHTRLRYTRTASGWARTLLWP</sequence>
<reference evidence="8 9" key="1">
    <citation type="submission" date="2022-06" db="EMBL/GenBank/DDBJ databases">
        <title>New Species of the Genus Actinoplanes, ActinopZanes ferrugineus.</title>
        <authorList>
            <person name="Ding P."/>
        </authorList>
    </citation>
    <scope>NUCLEOTIDE SEQUENCE [LARGE SCALE GENOMIC DNA]</scope>
    <source>
        <strain evidence="8 9">TRM88003</strain>
    </source>
</reference>
<evidence type="ECO:0000256" key="6">
    <source>
        <dbReference type="SAM" id="MobiDB-lite"/>
    </source>
</evidence>
<comment type="cofactor">
    <cofactor evidence="1">
        <name>FMN</name>
        <dbReference type="ChEBI" id="CHEBI:58210"/>
    </cofactor>
</comment>
<comment type="similarity">
    <text evidence="2">Belongs to the pyridoxamine 5'-phosphate oxidase family.</text>
</comment>
<dbReference type="InterPro" id="IPR012349">
    <property type="entry name" value="Split_barrel_FMN-bd"/>
</dbReference>
<keyword evidence="5" id="KW-0560">Oxidoreductase</keyword>
<organism evidence="8 9">
    <name type="scientific">Paractinoplanes aksuensis</name>
    <dbReference type="NCBI Taxonomy" id="2939490"/>
    <lineage>
        <taxon>Bacteria</taxon>
        <taxon>Bacillati</taxon>
        <taxon>Actinomycetota</taxon>
        <taxon>Actinomycetes</taxon>
        <taxon>Micromonosporales</taxon>
        <taxon>Micromonosporaceae</taxon>
        <taxon>Paractinoplanes</taxon>
    </lineage>
</organism>
<dbReference type="PANTHER" id="PTHR10851:SF0">
    <property type="entry name" value="PYRIDOXINE-5'-PHOSPHATE OXIDASE"/>
    <property type="match status" value="1"/>
</dbReference>
<gene>
    <name evidence="8" type="ORF">M1L60_44945</name>
</gene>
<evidence type="ECO:0000256" key="2">
    <source>
        <dbReference type="ARBA" id="ARBA00007301"/>
    </source>
</evidence>
<dbReference type="RefSeq" id="WP_253243754.1">
    <property type="nucleotide sequence ID" value="NZ_JAMYJR010000064.1"/>
</dbReference>
<comment type="caution">
    <text evidence="8">The sequence shown here is derived from an EMBL/GenBank/DDBJ whole genome shotgun (WGS) entry which is preliminary data.</text>
</comment>
<dbReference type="InterPro" id="IPR000659">
    <property type="entry name" value="Pyridox_Oxase"/>
</dbReference>
<dbReference type="InterPro" id="IPR019576">
    <property type="entry name" value="Pyridoxamine_oxidase_dimer_C"/>
</dbReference>
<dbReference type="PANTHER" id="PTHR10851">
    <property type="entry name" value="PYRIDOXINE-5-PHOSPHATE OXIDASE"/>
    <property type="match status" value="1"/>
</dbReference>
<dbReference type="EMBL" id="JAMYJR010000064">
    <property type="protein sequence ID" value="MCO8277745.1"/>
    <property type="molecule type" value="Genomic_DNA"/>
</dbReference>
<dbReference type="InterPro" id="IPR019740">
    <property type="entry name" value="Pyridox_Oxase_CS"/>
</dbReference>
<dbReference type="Gene3D" id="2.30.110.10">
    <property type="entry name" value="Electron Transport, Fmn-binding Protein, Chain A"/>
    <property type="match status" value="1"/>
</dbReference>